<dbReference type="Gene3D" id="1.20.970.10">
    <property type="entry name" value="Transferase, Pyrimidine Nucleoside Phosphorylase, Chain C"/>
    <property type="match status" value="1"/>
</dbReference>
<feature type="binding site" evidence="9">
    <location>
        <position position="110"/>
    </location>
    <ligand>
        <name>anthranilate</name>
        <dbReference type="ChEBI" id="CHEBI:16567"/>
        <label>1</label>
    </ligand>
</feature>
<dbReference type="InterPro" id="IPR000312">
    <property type="entry name" value="Glycosyl_Trfase_fam3"/>
</dbReference>
<dbReference type="PANTHER" id="PTHR43285:SF2">
    <property type="entry name" value="ANTHRANILATE PHOSPHORIBOSYLTRANSFERASE"/>
    <property type="match status" value="1"/>
</dbReference>
<comment type="catalytic activity">
    <reaction evidence="7 9">
        <text>N-(5-phospho-beta-D-ribosyl)anthranilate + diphosphate = 5-phospho-alpha-D-ribose 1-diphosphate + anthranilate</text>
        <dbReference type="Rhea" id="RHEA:11768"/>
        <dbReference type="ChEBI" id="CHEBI:16567"/>
        <dbReference type="ChEBI" id="CHEBI:18277"/>
        <dbReference type="ChEBI" id="CHEBI:33019"/>
        <dbReference type="ChEBI" id="CHEBI:58017"/>
        <dbReference type="EC" id="2.4.2.18"/>
    </reaction>
</comment>
<keyword evidence="4 9" id="KW-0808">Transferase</keyword>
<evidence type="ECO:0000256" key="2">
    <source>
        <dbReference type="ARBA" id="ARBA00022605"/>
    </source>
</evidence>
<dbReference type="GO" id="GO:0005829">
    <property type="term" value="C:cytosol"/>
    <property type="evidence" value="ECO:0007669"/>
    <property type="project" value="TreeGrafter"/>
</dbReference>
<dbReference type="Proteomes" id="UP000520814">
    <property type="component" value="Unassembled WGS sequence"/>
</dbReference>
<keyword evidence="13" id="KW-1185">Reference proteome</keyword>
<dbReference type="FunFam" id="3.40.1030.10:FF:000002">
    <property type="entry name" value="Anthranilate phosphoribosyltransferase"/>
    <property type="match status" value="1"/>
</dbReference>
<feature type="binding site" evidence="9">
    <location>
        <position position="79"/>
    </location>
    <ligand>
        <name>anthranilate</name>
        <dbReference type="ChEBI" id="CHEBI:16567"/>
        <label>1</label>
    </ligand>
</feature>
<dbReference type="InterPro" id="IPR005940">
    <property type="entry name" value="Anthranilate_Pribosyl_Tfrase"/>
</dbReference>
<evidence type="ECO:0000313" key="12">
    <source>
        <dbReference type="EMBL" id="MBB6048905.1"/>
    </source>
</evidence>
<evidence type="ECO:0000256" key="5">
    <source>
        <dbReference type="ARBA" id="ARBA00022822"/>
    </source>
</evidence>
<accession>A0A7W9SLN0</accession>
<dbReference type="GO" id="GO:0000287">
    <property type="term" value="F:magnesium ion binding"/>
    <property type="evidence" value="ECO:0007669"/>
    <property type="project" value="UniProtKB-UniRule"/>
</dbReference>
<feature type="binding site" evidence="9">
    <location>
        <position position="79"/>
    </location>
    <ligand>
        <name>5-phospho-alpha-D-ribose 1-diphosphate</name>
        <dbReference type="ChEBI" id="CHEBI:58017"/>
    </ligand>
</feature>
<comment type="subunit">
    <text evidence="9">Homodimer.</text>
</comment>
<proteinExistence type="inferred from homology"/>
<evidence type="ECO:0000259" key="11">
    <source>
        <dbReference type="Pfam" id="PF02885"/>
    </source>
</evidence>
<dbReference type="AlphaFoldDB" id="A0A7W9SLN0"/>
<comment type="pathway">
    <text evidence="1 9">Amino-acid biosynthesis; L-tryptophan biosynthesis; L-tryptophan from chorismate: step 2/5.</text>
</comment>
<evidence type="ECO:0000256" key="6">
    <source>
        <dbReference type="ARBA" id="ARBA00023141"/>
    </source>
</evidence>
<evidence type="ECO:0000256" key="9">
    <source>
        <dbReference type="HAMAP-Rule" id="MF_00211"/>
    </source>
</evidence>
<keyword evidence="9" id="KW-0460">Magnesium</keyword>
<dbReference type="SUPFAM" id="SSF52418">
    <property type="entry name" value="Nucleoside phosphorylase/phosphoribosyltransferase catalytic domain"/>
    <property type="match status" value="1"/>
</dbReference>
<sequence length="336" mass="34464">MKEVLAKVIGGHMLSEAEAEAAMGKVMAGEATPAQLGALLTALRLKGESVEELTGFARGMRAHSLKVTTTRRPLVDTCGTGGAARKTFNVSTTAAFVAAAAGVAIAKHGNRAATSKFGSADVLEALGARLDLSPESVGRCIDEVGIGFLFARSHHPAMKHAAPVRAELGFRTIFNALGPLTNPAGATRQVLGVYDGALCEPLATVLLRLGAEHVLVVHGKAGLDELSTFGETLVAEGRDGTVTTYTLTPADLGLSETTPEALAPHDDPAATVRAILAGEPGPRREIVLANAGAALYVAGSAESLRAGIALAAQAIDSGAARTKLEQFVEFTARDAS</sequence>
<feature type="binding site" evidence="9">
    <location>
        <position position="225"/>
    </location>
    <ligand>
        <name>Mg(2+)</name>
        <dbReference type="ChEBI" id="CHEBI:18420"/>
        <label>1</label>
    </ligand>
</feature>
<dbReference type="GO" id="GO:0000162">
    <property type="term" value="P:L-tryptophan biosynthetic process"/>
    <property type="evidence" value="ECO:0007669"/>
    <property type="project" value="UniProtKB-UniRule"/>
</dbReference>
<comment type="cofactor">
    <cofactor evidence="9">
        <name>Mg(2+)</name>
        <dbReference type="ChEBI" id="CHEBI:18420"/>
    </cofactor>
    <text evidence="9">Binds 2 magnesium ions per monomer.</text>
</comment>
<dbReference type="Gene3D" id="3.40.1030.10">
    <property type="entry name" value="Nucleoside phosphorylase/phosphoribosyltransferase catalytic domain"/>
    <property type="match status" value="1"/>
</dbReference>
<evidence type="ECO:0000256" key="4">
    <source>
        <dbReference type="ARBA" id="ARBA00022679"/>
    </source>
</evidence>
<evidence type="ECO:0000256" key="3">
    <source>
        <dbReference type="ARBA" id="ARBA00022676"/>
    </source>
</evidence>
<feature type="domain" description="Glycosyl transferase family 3" evidence="10">
    <location>
        <begin position="72"/>
        <end position="320"/>
    </location>
</feature>
<dbReference type="InterPro" id="IPR035902">
    <property type="entry name" value="Nuc_phospho_transferase"/>
</dbReference>
<keyword evidence="6 9" id="KW-0057">Aromatic amino acid biosynthesis</keyword>
<comment type="caution">
    <text evidence="9">Lacks conserved residue(s) required for the propagation of feature annotation.</text>
</comment>
<comment type="similarity">
    <text evidence="9">Belongs to the anthranilate phosphoribosyltransferase family.</text>
</comment>
<feature type="binding site" evidence="9">
    <location>
        <position position="87"/>
    </location>
    <ligand>
        <name>5-phospho-alpha-D-ribose 1-diphosphate</name>
        <dbReference type="ChEBI" id="CHEBI:58017"/>
    </ligand>
</feature>
<protein>
    <recommendedName>
        <fullName evidence="9">Anthranilate phosphoribosyltransferase</fullName>
        <ecNumber evidence="9">2.4.2.18</ecNumber>
    </recommendedName>
</protein>
<name>A0A7W9SLN0_ARMRO</name>
<comment type="caution">
    <text evidence="12">The sequence shown here is derived from an EMBL/GenBank/DDBJ whole genome shotgun (WGS) entry which is preliminary data.</text>
</comment>
<reference evidence="12 13" key="1">
    <citation type="submission" date="2020-08" db="EMBL/GenBank/DDBJ databases">
        <title>Genomic Encyclopedia of Type Strains, Phase IV (KMG-IV): sequencing the most valuable type-strain genomes for metagenomic binning, comparative biology and taxonomic classification.</title>
        <authorList>
            <person name="Goeker M."/>
        </authorList>
    </citation>
    <scope>NUCLEOTIDE SEQUENCE [LARGE SCALE GENOMIC DNA]</scope>
    <source>
        <strain evidence="12 13">DSM 23562</strain>
    </source>
</reference>
<comment type="similarity">
    <text evidence="8">In the C-terminal section; belongs to the anthranilate phosphoribosyltransferase family.</text>
</comment>
<dbReference type="UniPathway" id="UPA00035">
    <property type="reaction ID" value="UER00041"/>
</dbReference>
<keyword evidence="3 9" id="KW-0328">Glycosyltransferase</keyword>
<dbReference type="EC" id="2.4.2.18" evidence="9"/>
<feature type="binding site" evidence="9">
    <location>
        <position position="119"/>
    </location>
    <ligand>
        <name>5-phospho-alpha-D-ribose 1-diphosphate</name>
        <dbReference type="ChEBI" id="CHEBI:58017"/>
    </ligand>
</feature>
<feature type="binding site" evidence="9">
    <location>
        <begin position="89"/>
        <end position="92"/>
    </location>
    <ligand>
        <name>5-phospho-alpha-D-ribose 1-diphosphate</name>
        <dbReference type="ChEBI" id="CHEBI:58017"/>
    </ligand>
</feature>
<feature type="binding site" evidence="9">
    <location>
        <position position="165"/>
    </location>
    <ligand>
        <name>anthranilate</name>
        <dbReference type="ChEBI" id="CHEBI:16567"/>
        <label>2</label>
    </ligand>
</feature>
<organism evidence="12 13">
    <name type="scientific">Armatimonas rosea</name>
    <dbReference type="NCBI Taxonomy" id="685828"/>
    <lineage>
        <taxon>Bacteria</taxon>
        <taxon>Bacillati</taxon>
        <taxon>Armatimonadota</taxon>
        <taxon>Armatimonadia</taxon>
        <taxon>Armatimonadales</taxon>
        <taxon>Armatimonadaceae</taxon>
        <taxon>Armatimonas</taxon>
    </lineage>
</organism>
<feature type="domain" description="Glycosyl transferase family 3 N-terminal" evidence="11">
    <location>
        <begin position="2"/>
        <end position="64"/>
    </location>
</feature>
<dbReference type="PANTHER" id="PTHR43285">
    <property type="entry name" value="ANTHRANILATE PHOSPHORIBOSYLTRANSFERASE"/>
    <property type="match status" value="1"/>
</dbReference>
<gene>
    <name evidence="9" type="primary">trpD</name>
    <name evidence="12" type="ORF">HNQ39_000667</name>
</gene>
<dbReference type="InterPro" id="IPR017459">
    <property type="entry name" value="Glycosyl_Trfase_fam3_N_dom"/>
</dbReference>
<dbReference type="InterPro" id="IPR036320">
    <property type="entry name" value="Glycosyl_Trfase_fam3_N_dom_sf"/>
</dbReference>
<keyword evidence="5 9" id="KW-0822">Tryptophan biosynthesis</keyword>
<dbReference type="EMBL" id="JACHGW010000001">
    <property type="protein sequence ID" value="MBB6048905.1"/>
    <property type="molecule type" value="Genomic_DNA"/>
</dbReference>
<dbReference type="SUPFAM" id="SSF47648">
    <property type="entry name" value="Nucleoside phosphorylase/phosphoribosyltransferase N-terminal domain"/>
    <property type="match status" value="1"/>
</dbReference>
<feature type="binding site" evidence="9">
    <location>
        <position position="224"/>
    </location>
    <ligand>
        <name>Mg(2+)</name>
        <dbReference type="ChEBI" id="CHEBI:18420"/>
        <label>2</label>
    </ligand>
</feature>
<evidence type="ECO:0000256" key="1">
    <source>
        <dbReference type="ARBA" id="ARBA00004907"/>
    </source>
</evidence>
<evidence type="ECO:0000313" key="13">
    <source>
        <dbReference type="Proteomes" id="UP000520814"/>
    </source>
</evidence>
<dbReference type="Pfam" id="PF00591">
    <property type="entry name" value="Glycos_transf_3"/>
    <property type="match status" value="1"/>
</dbReference>
<dbReference type="HAMAP" id="MF_00211">
    <property type="entry name" value="TrpD"/>
    <property type="match status" value="1"/>
</dbReference>
<evidence type="ECO:0000256" key="8">
    <source>
        <dbReference type="ARBA" id="ARBA00061188"/>
    </source>
</evidence>
<comment type="function">
    <text evidence="9">Catalyzes the transfer of the phosphoribosyl group of 5-phosphorylribose-1-pyrophosphate (PRPP) to anthranilate to yield N-(5'-phosphoribosyl)-anthranilate (PRA).</text>
</comment>
<evidence type="ECO:0000259" key="10">
    <source>
        <dbReference type="Pfam" id="PF00591"/>
    </source>
</evidence>
<feature type="binding site" evidence="9">
    <location>
        <position position="91"/>
    </location>
    <ligand>
        <name>Mg(2+)</name>
        <dbReference type="ChEBI" id="CHEBI:18420"/>
        <label>1</label>
    </ligand>
</feature>
<dbReference type="Pfam" id="PF02885">
    <property type="entry name" value="Glycos_trans_3N"/>
    <property type="match status" value="1"/>
</dbReference>
<dbReference type="GO" id="GO:0004048">
    <property type="term" value="F:anthranilate phosphoribosyltransferase activity"/>
    <property type="evidence" value="ECO:0007669"/>
    <property type="project" value="UniProtKB-UniRule"/>
</dbReference>
<keyword evidence="9" id="KW-0479">Metal-binding</keyword>
<evidence type="ECO:0000256" key="7">
    <source>
        <dbReference type="ARBA" id="ARBA00052328"/>
    </source>
</evidence>
<dbReference type="NCBIfam" id="TIGR01245">
    <property type="entry name" value="trpD"/>
    <property type="match status" value="1"/>
</dbReference>
<feature type="binding site" evidence="9">
    <location>
        <position position="225"/>
    </location>
    <ligand>
        <name>Mg(2+)</name>
        <dbReference type="ChEBI" id="CHEBI:18420"/>
        <label>2</label>
    </ligand>
</feature>
<keyword evidence="2 9" id="KW-0028">Amino-acid biosynthesis</keyword>
<feature type="binding site" evidence="9">
    <location>
        <begin position="107"/>
        <end position="115"/>
    </location>
    <ligand>
        <name>5-phospho-alpha-D-ribose 1-diphosphate</name>
        <dbReference type="ChEBI" id="CHEBI:58017"/>
    </ligand>
</feature>